<evidence type="ECO:0000256" key="3">
    <source>
        <dbReference type="ARBA" id="ARBA00022475"/>
    </source>
</evidence>
<dbReference type="SUPFAM" id="SSF161098">
    <property type="entry name" value="MetI-like"/>
    <property type="match status" value="1"/>
</dbReference>
<organism evidence="9 10">
    <name type="scientific">Aciditerrimonas ferrireducens</name>
    <dbReference type="NCBI Taxonomy" id="667306"/>
    <lineage>
        <taxon>Bacteria</taxon>
        <taxon>Bacillati</taxon>
        <taxon>Actinomycetota</taxon>
        <taxon>Acidimicrobiia</taxon>
        <taxon>Acidimicrobiales</taxon>
        <taxon>Acidimicrobiaceae</taxon>
        <taxon>Aciditerrimonas</taxon>
    </lineage>
</organism>
<comment type="similarity">
    <text evidence="7">Belongs to the binding-protein-dependent transport system permease family.</text>
</comment>
<dbReference type="PANTHER" id="PTHR30183:SF3">
    <property type="entry name" value="MOLYBDENUM TRANSPORT SYSTEM PERMEASE PROTEIN MODB"/>
    <property type="match status" value="1"/>
</dbReference>
<evidence type="ECO:0000256" key="6">
    <source>
        <dbReference type="ARBA" id="ARBA00023136"/>
    </source>
</evidence>
<accession>A0ABV6C5N5</accession>
<gene>
    <name evidence="9" type="ORF">ACFFRE_12770</name>
</gene>
<keyword evidence="3" id="KW-1003">Cell membrane</keyword>
<evidence type="ECO:0000259" key="8">
    <source>
        <dbReference type="PROSITE" id="PS50928"/>
    </source>
</evidence>
<dbReference type="Proteomes" id="UP001589788">
    <property type="component" value="Unassembled WGS sequence"/>
</dbReference>
<feature type="domain" description="ABC transmembrane type-1" evidence="8">
    <location>
        <begin position="67"/>
        <end position="266"/>
    </location>
</feature>
<evidence type="ECO:0000256" key="7">
    <source>
        <dbReference type="RuleBase" id="RU363032"/>
    </source>
</evidence>
<protein>
    <submittedName>
        <fullName evidence="9">ABC transporter permease subunit</fullName>
    </submittedName>
</protein>
<name>A0ABV6C5N5_9ACTN</name>
<sequence length="286" mass="29341">MAGLALGERAGHRPGGPALWRLAGLVGLGGCLLVWLVLLGPLGALLAHLRPSVVGRALSAPGALGPLVTSLEASALALALLVVLGTPLAWAMARDRLPAPRIIEAGVLVPLLMPPLVIGLLLVFLAGPATPVGRALGLVHLSASDTFFALVLAELYEAGPYYVLGVAAAVRSVDPELEAQAALLGDPWPRVARRVTLPLAAPGVASTLAVAWARAIGAFGAVIIVAYHPYGLPMQIWVTLEEQGLPAALPFALVLLVVALPLPLLGLLWAARAQRAAQAEPLEVPG</sequence>
<evidence type="ECO:0000313" key="9">
    <source>
        <dbReference type="EMBL" id="MFC0083000.1"/>
    </source>
</evidence>
<keyword evidence="6 7" id="KW-0472">Membrane</keyword>
<feature type="transmembrane region" description="Helical" evidence="7">
    <location>
        <begin position="22"/>
        <end position="47"/>
    </location>
</feature>
<feature type="transmembrane region" description="Helical" evidence="7">
    <location>
        <begin position="105"/>
        <end position="127"/>
    </location>
</feature>
<dbReference type="InterPro" id="IPR000515">
    <property type="entry name" value="MetI-like"/>
</dbReference>
<proteinExistence type="inferred from homology"/>
<evidence type="ECO:0000256" key="4">
    <source>
        <dbReference type="ARBA" id="ARBA00022692"/>
    </source>
</evidence>
<keyword evidence="5 7" id="KW-1133">Transmembrane helix</keyword>
<dbReference type="InterPro" id="IPR035906">
    <property type="entry name" value="MetI-like_sf"/>
</dbReference>
<keyword evidence="4 7" id="KW-0812">Transmembrane</keyword>
<dbReference type="PROSITE" id="PS50928">
    <property type="entry name" value="ABC_TM1"/>
    <property type="match status" value="1"/>
</dbReference>
<dbReference type="PANTHER" id="PTHR30183">
    <property type="entry name" value="MOLYBDENUM TRANSPORT SYSTEM PERMEASE PROTEIN MODB"/>
    <property type="match status" value="1"/>
</dbReference>
<evidence type="ECO:0000256" key="2">
    <source>
        <dbReference type="ARBA" id="ARBA00022448"/>
    </source>
</evidence>
<feature type="transmembrane region" description="Helical" evidence="7">
    <location>
        <begin position="147"/>
        <end position="170"/>
    </location>
</feature>
<comment type="subcellular location">
    <subcellularLocation>
        <location evidence="1 7">Cell membrane</location>
        <topology evidence="1 7">Multi-pass membrane protein</topology>
    </subcellularLocation>
</comment>
<comment type="caution">
    <text evidence="9">The sequence shown here is derived from an EMBL/GenBank/DDBJ whole genome shotgun (WGS) entry which is preliminary data.</text>
</comment>
<reference evidence="9 10" key="1">
    <citation type="submission" date="2024-09" db="EMBL/GenBank/DDBJ databases">
        <authorList>
            <person name="Sun Q."/>
            <person name="Mori K."/>
        </authorList>
    </citation>
    <scope>NUCLEOTIDE SEQUENCE [LARGE SCALE GENOMIC DNA]</scope>
    <source>
        <strain evidence="9 10">JCM 15389</strain>
    </source>
</reference>
<evidence type="ECO:0000256" key="5">
    <source>
        <dbReference type="ARBA" id="ARBA00022989"/>
    </source>
</evidence>
<keyword evidence="10" id="KW-1185">Reference proteome</keyword>
<dbReference type="Gene3D" id="1.10.3720.10">
    <property type="entry name" value="MetI-like"/>
    <property type="match status" value="1"/>
</dbReference>
<feature type="transmembrane region" description="Helical" evidence="7">
    <location>
        <begin position="199"/>
        <end position="227"/>
    </location>
</feature>
<evidence type="ECO:0000256" key="1">
    <source>
        <dbReference type="ARBA" id="ARBA00004651"/>
    </source>
</evidence>
<feature type="transmembrane region" description="Helical" evidence="7">
    <location>
        <begin position="67"/>
        <end position="93"/>
    </location>
</feature>
<feature type="transmembrane region" description="Helical" evidence="7">
    <location>
        <begin position="247"/>
        <end position="270"/>
    </location>
</feature>
<dbReference type="RefSeq" id="WP_377790724.1">
    <property type="nucleotide sequence ID" value="NZ_JBHLYQ010000214.1"/>
</dbReference>
<evidence type="ECO:0000313" key="10">
    <source>
        <dbReference type="Proteomes" id="UP001589788"/>
    </source>
</evidence>
<dbReference type="Pfam" id="PF00528">
    <property type="entry name" value="BPD_transp_1"/>
    <property type="match status" value="1"/>
</dbReference>
<keyword evidence="2 7" id="KW-0813">Transport</keyword>
<dbReference type="EMBL" id="JBHLYQ010000214">
    <property type="protein sequence ID" value="MFC0083000.1"/>
    <property type="molecule type" value="Genomic_DNA"/>
</dbReference>
<dbReference type="CDD" id="cd06261">
    <property type="entry name" value="TM_PBP2"/>
    <property type="match status" value="1"/>
</dbReference>